<comment type="pathway">
    <text evidence="3">Protein modification; protein ubiquitination.</text>
</comment>
<keyword evidence="10" id="KW-0862">Zinc</keyword>
<keyword evidence="8 14" id="KW-0863">Zinc-finger</keyword>
<evidence type="ECO:0000256" key="8">
    <source>
        <dbReference type="ARBA" id="ARBA00022771"/>
    </source>
</evidence>
<comment type="subcellular location">
    <subcellularLocation>
        <location evidence="2">Membrane</location>
        <topology evidence="2">Single-pass membrane protein</topology>
    </subcellularLocation>
</comment>
<dbReference type="GO" id="GO:0016020">
    <property type="term" value="C:membrane"/>
    <property type="evidence" value="ECO:0007669"/>
    <property type="project" value="UniProtKB-SubCell"/>
</dbReference>
<keyword evidence="9" id="KW-0833">Ubl conjugation pathway</keyword>
<dbReference type="CDD" id="cd16461">
    <property type="entry name" value="RING-H2_EL5-like"/>
    <property type="match status" value="1"/>
</dbReference>
<comment type="catalytic activity">
    <reaction evidence="1">
        <text>S-ubiquitinyl-[E2 ubiquitin-conjugating enzyme]-L-cysteine + [acceptor protein]-L-lysine = [E2 ubiquitin-conjugating enzyme]-L-cysteine + N(6)-ubiquitinyl-[acceptor protein]-L-lysine.</text>
        <dbReference type="EC" id="2.3.2.27"/>
    </reaction>
</comment>
<dbReference type="SMART" id="SM00184">
    <property type="entry name" value="RING"/>
    <property type="match status" value="1"/>
</dbReference>
<dbReference type="GO" id="GO:0016567">
    <property type="term" value="P:protein ubiquitination"/>
    <property type="evidence" value="ECO:0007669"/>
    <property type="project" value="InterPro"/>
</dbReference>
<dbReference type="InterPro" id="IPR044600">
    <property type="entry name" value="ATL1/ATL16-like"/>
</dbReference>
<evidence type="ECO:0000256" key="14">
    <source>
        <dbReference type="PROSITE-ProRule" id="PRU00175"/>
    </source>
</evidence>
<keyword evidence="18" id="KW-1185">Reference proteome</keyword>
<keyword evidence="5" id="KW-0808">Transferase</keyword>
<dbReference type="Proteomes" id="UP001153555">
    <property type="component" value="Unassembled WGS sequence"/>
</dbReference>
<evidence type="ECO:0000256" key="10">
    <source>
        <dbReference type="ARBA" id="ARBA00022833"/>
    </source>
</evidence>
<evidence type="ECO:0000256" key="6">
    <source>
        <dbReference type="ARBA" id="ARBA00022692"/>
    </source>
</evidence>
<evidence type="ECO:0000313" key="17">
    <source>
        <dbReference type="EMBL" id="CAA0831598.1"/>
    </source>
</evidence>
<organism evidence="17 18">
    <name type="scientific">Striga hermonthica</name>
    <name type="common">Purple witchweed</name>
    <name type="synonym">Buchnera hermonthica</name>
    <dbReference type="NCBI Taxonomy" id="68872"/>
    <lineage>
        <taxon>Eukaryota</taxon>
        <taxon>Viridiplantae</taxon>
        <taxon>Streptophyta</taxon>
        <taxon>Embryophyta</taxon>
        <taxon>Tracheophyta</taxon>
        <taxon>Spermatophyta</taxon>
        <taxon>Magnoliopsida</taxon>
        <taxon>eudicotyledons</taxon>
        <taxon>Gunneridae</taxon>
        <taxon>Pentapetalae</taxon>
        <taxon>asterids</taxon>
        <taxon>lamiids</taxon>
        <taxon>Lamiales</taxon>
        <taxon>Orobanchaceae</taxon>
        <taxon>Buchnereae</taxon>
        <taxon>Striga</taxon>
    </lineage>
</organism>
<reference evidence="17" key="1">
    <citation type="submission" date="2019-12" db="EMBL/GenBank/DDBJ databases">
        <authorList>
            <person name="Scholes J."/>
        </authorList>
    </citation>
    <scope>NUCLEOTIDE SEQUENCE</scope>
</reference>
<dbReference type="GO" id="GO:0061630">
    <property type="term" value="F:ubiquitin protein ligase activity"/>
    <property type="evidence" value="ECO:0007669"/>
    <property type="project" value="UniProtKB-EC"/>
</dbReference>
<dbReference type="Gene3D" id="3.30.40.10">
    <property type="entry name" value="Zinc/RING finger domain, C3HC4 (zinc finger)"/>
    <property type="match status" value="1"/>
</dbReference>
<keyword evidence="11" id="KW-1133">Transmembrane helix</keyword>
<dbReference type="AlphaFoldDB" id="A0A9N7RIU9"/>
<keyword evidence="6" id="KW-0812">Transmembrane</keyword>
<dbReference type="SUPFAM" id="SSF57850">
    <property type="entry name" value="RING/U-box"/>
    <property type="match status" value="1"/>
</dbReference>
<dbReference type="PANTHER" id="PTHR46913:SF1">
    <property type="entry name" value="RING-H2 FINGER PROTEIN ATL16"/>
    <property type="match status" value="1"/>
</dbReference>
<evidence type="ECO:0000256" key="13">
    <source>
        <dbReference type="ARBA" id="ARBA00024209"/>
    </source>
</evidence>
<evidence type="ECO:0000256" key="7">
    <source>
        <dbReference type="ARBA" id="ARBA00022723"/>
    </source>
</evidence>
<dbReference type="InterPro" id="IPR013083">
    <property type="entry name" value="Znf_RING/FYVE/PHD"/>
</dbReference>
<evidence type="ECO:0000256" key="15">
    <source>
        <dbReference type="SAM" id="MobiDB-lite"/>
    </source>
</evidence>
<dbReference type="PANTHER" id="PTHR46913">
    <property type="entry name" value="RING-H2 FINGER PROTEIN ATL16"/>
    <property type="match status" value="1"/>
</dbReference>
<evidence type="ECO:0000256" key="2">
    <source>
        <dbReference type="ARBA" id="ARBA00004167"/>
    </source>
</evidence>
<accession>A0A9N7RIU9</accession>
<evidence type="ECO:0000256" key="9">
    <source>
        <dbReference type="ARBA" id="ARBA00022786"/>
    </source>
</evidence>
<evidence type="ECO:0000313" key="18">
    <source>
        <dbReference type="Proteomes" id="UP001153555"/>
    </source>
</evidence>
<evidence type="ECO:0000256" key="4">
    <source>
        <dbReference type="ARBA" id="ARBA00012483"/>
    </source>
</evidence>
<dbReference type="GO" id="GO:0008270">
    <property type="term" value="F:zinc ion binding"/>
    <property type="evidence" value="ECO:0007669"/>
    <property type="project" value="UniProtKB-KW"/>
</dbReference>
<gene>
    <name evidence="17" type="ORF">SHERM_26946</name>
</gene>
<dbReference type="InterPro" id="IPR001841">
    <property type="entry name" value="Znf_RING"/>
</dbReference>
<evidence type="ECO:0000259" key="16">
    <source>
        <dbReference type="PROSITE" id="PS50089"/>
    </source>
</evidence>
<sequence>MAPFSENPAVLSSLPAFVFSAAPPQAAAEGRPLLECAVCLSEFEEKEIVRLLPGCGHSFHVGCIDMWFHSHTTCPLCRSPVEKPPNLAEPSAVAVVVEVAGEAGSISSGSESGMCVECRHGECNESEGGGDAVAALPGRRGKAVDVRIEVGPSRRVELESELTQRSPVSRLLSFKRLLSMSRKSPRTESSSGSCRAAELDLEGGLGEPSRVHTPK</sequence>
<feature type="region of interest" description="Disordered" evidence="15">
    <location>
        <begin position="179"/>
        <end position="215"/>
    </location>
</feature>
<keyword evidence="7" id="KW-0479">Metal-binding</keyword>
<keyword evidence="12" id="KW-0472">Membrane</keyword>
<dbReference type="EMBL" id="CACSLK010027832">
    <property type="protein sequence ID" value="CAA0831598.1"/>
    <property type="molecule type" value="Genomic_DNA"/>
</dbReference>
<evidence type="ECO:0000256" key="11">
    <source>
        <dbReference type="ARBA" id="ARBA00022989"/>
    </source>
</evidence>
<dbReference type="PROSITE" id="PS50089">
    <property type="entry name" value="ZF_RING_2"/>
    <property type="match status" value="1"/>
</dbReference>
<evidence type="ECO:0000256" key="12">
    <source>
        <dbReference type="ARBA" id="ARBA00023136"/>
    </source>
</evidence>
<proteinExistence type="inferred from homology"/>
<evidence type="ECO:0000256" key="5">
    <source>
        <dbReference type="ARBA" id="ARBA00022679"/>
    </source>
</evidence>
<comment type="caution">
    <text evidence="17">The sequence shown here is derived from an EMBL/GenBank/DDBJ whole genome shotgun (WGS) entry which is preliminary data.</text>
</comment>
<evidence type="ECO:0000256" key="1">
    <source>
        <dbReference type="ARBA" id="ARBA00000900"/>
    </source>
</evidence>
<dbReference type="Pfam" id="PF13639">
    <property type="entry name" value="zf-RING_2"/>
    <property type="match status" value="1"/>
</dbReference>
<feature type="domain" description="RING-type" evidence="16">
    <location>
        <begin position="36"/>
        <end position="78"/>
    </location>
</feature>
<dbReference type="EC" id="2.3.2.27" evidence="4"/>
<comment type="similarity">
    <text evidence="13">Belongs to the RING-type zinc finger family. ATL subfamily.</text>
</comment>
<dbReference type="FunFam" id="3.30.40.10:FF:000187">
    <property type="entry name" value="E3 ubiquitin-protein ligase ATL6"/>
    <property type="match status" value="1"/>
</dbReference>
<dbReference type="OrthoDB" id="8062037at2759"/>
<evidence type="ECO:0000256" key="3">
    <source>
        <dbReference type="ARBA" id="ARBA00004906"/>
    </source>
</evidence>
<name>A0A9N7RIU9_STRHE</name>
<protein>
    <recommendedName>
        <fullName evidence="4">RING-type E3 ubiquitin transferase</fullName>
        <ecNumber evidence="4">2.3.2.27</ecNumber>
    </recommendedName>
</protein>